<dbReference type="SMART" id="SM00257">
    <property type="entry name" value="LysM"/>
    <property type="match status" value="1"/>
</dbReference>
<organism evidence="5">
    <name type="scientific">Achromobacter sp. HNDS-1</name>
    <dbReference type="NCBI Taxonomy" id="3151598"/>
    <lineage>
        <taxon>Bacteria</taxon>
        <taxon>Pseudomonadati</taxon>
        <taxon>Pseudomonadota</taxon>
        <taxon>Betaproteobacteria</taxon>
        <taxon>Burkholderiales</taxon>
        <taxon>Alcaligenaceae</taxon>
        <taxon>Achromobacter</taxon>
    </lineage>
</organism>
<dbReference type="Pfam" id="PF01391">
    <property type="entry name" value="Collagen"/>
    <property type="match status" value="1"/>
</dbReference>
<keyword evidence="2" id="KW-0472">Membrane</keyword>
<dbReference type="InterPro" id="IPR036779">
    <property type="entry name" value="LysM_dom_sf"/>
</dbReference>
<feature type="compositionally biased region" description="Low complexity" evidence="1">
    <location>
        <begin position="297"/>
        <end position="310"/>
    </location>
</feature>
<evidence type="ECO:0000259" key="4">
    <source>
        <dbReference type="PROSITE" id="PS51782"/>
    </source>
</evidence>
<protein>
    <submittedName>
        <fullName evidence="5">FimV/HubP family polar landmark protein</fullName>
    </submittedName>
</protein>
<dbReference type="GO" id="GO:0031012">
    <property type="term" value="C:extracellular matrix"/>
    <property type="evidence" value="ECO:0007669"/>
    <property type="project" value="TreeGrafter"/>
</dbReference>
<dbReference type="Pfam" id="PF01476">
    <property type="entry name" value="LysM"/>
    <property type="match status" value="1"/>
</dbReference>
<dbReference type="InterPro" id="IPR020012">
    <property type="entry name" value="LysM_FimV"/>
</dbReference>
<dbReference type="NCBIfam" id="TIGR03505">
    <property type="entry name" value="FimV_core"/>
    <property type="match status" value="1"/>
</dbReference>
<feature type="chain" id="PRO_5043873793" evidence="3">
    <location>
        <begin position="36"/>
        <end position="658"/>
    </location>
</feature>
<feature type="region of interest" description="Disordered" evidence="1">
    <location>
        <begin position="528"/>
        <end position="572"/>
    </location>
</feature>
<feature type="domain" description="LysM" evidence="4">
    <location>
        <begin position="166"/>
        <end position="221"/>
    </location>
</feature>
<reference evidence="5" key="1">
    <citation type="submission" date="2024-05" db="EMBL/GenBank/DDBJ databases">
        <title>Transcriptome analysis of the degradation process of organic nitrogen by two heterotrophic nitrifying and aerobic denitrifying bacteria, Achromobacter sp. HNDS-1 and Enterobacter sp. HNDS-6.</title>
        <authorList>
            <person name="Huang Y."/>
        </authorList>
    </citation>
    <scope>NUCLEOTIDE SEQUENCE</scope>
    <source>
        <strain evidence="5">HNDS-1</strain>
    </source>
</reference>
<dbReference type="CDD" id="cd00118">
    <property type="entry name" value="LysM"/>
    <property type="match status" value="1"/>
</dbReference>
<sequence>MTQRSRQVKHARRLKALQWAIALALGASACSPALAMRVGHSRVVSAPGAPLQALVGLQELTPDEVSSLRVSVADEAAWQRAGLKPPAPLASLVVRVEDGMDPTRKNLRVRSTQAPAGGAVDLLLDISSSSGQRQVQVSILVPLRGAGADVTPAAVGAPGRAGGTSGSVNVKSGDTLFAIAQRNAVPNASVYQMLVALWRANPDAFIQNNMNLVRAGQKLAIPDAATVRAVDPAEARRIFNEHAEAFARYRARLGAATGANPAVVKGQDAASGTVARPGDTGAATASQPQDRVRLSSGQAQGGAAAQAEAQADQRVSNERAMADVQGRVNQLESNVNELNKAVAEQGAGAGAGTPGVAGAAGAAGASGAAGATGASGATGSTGATGAAGAAGSSGAAGPTGAVGAAGAAGSTGAADVAGTAGSTGAAGSPGAAGAAGAAGSTGAAGAAGAAGSTGAAGAAGAAGSTGAAGAAGAAGSTGAAGAAGAAGSTGAAGTAGAAGSTGAAGAAGAAGSTGAAGAPGVAGTPGGAGTPGAAGAPGATGATGPAGASTAATQQDKAAADAAASNNKDKDLTSSMPAWLADNLLVIVTAVLALIAFAIAWVLRRAGARRGDDDEETYAYNEPALDTAALNRKLDSISLDLDEPPTDEPRPAGSSSRI</sequence>
<dbReference type="PROSITE" id="PS51782">
    <property type="entry name" value="LYSM"/>
    <property type="match status" value="1"/>
</dbReference>
<accession>A0AAU7L819</accession>
<evidence type="ECO:0000313" key="5">
    <source>
        <dbReference type="EMBL" id="XBO97987.1"/>
    </source>
</evidence>
<feature type="region of interest" description="Disordered" evidence="1">
    <location>
        <begin position="264"/>
        <end position="319"/>
    </location>
</feature>
<evidence type="ECO:0000256" key="1">
    <source>
        <dbReference type="SAM" id="MobiDB-lite"/>
    </source>
</evidence>
<dbReference type="InterPro" id="IPR050149">
    <property type="entry name" value="Collagen_superfamily"/>
</dbReference>
<feature type="region of interest" description="Disordered" evidence="1">
    <location>
        <begin position="636"/>
        <end position="658"/>
    </location>
</feature>
<dbReference type="InterPro" id="IPR008160">
    <property type="entry name" value="Collagen"/>
</dbReference>
<dbReference type="InterPro" id="IPR018392">
    <property type="entry name" value="LysM"/>
</dbReference>
<dbReference type="Pfam" id="PF25800">
    <property type="entry name" value="FimV_N"/>
    <property type="match status" value="1"/>
</dbReference>
<name>A0AAU7L819_9BURK</name>
<feature type="compositionally biased region" description="Low complexity" evidence="1">
    <location>
        <begin position="533"/>
        <end position="566"/>
    </location>
</feature>
<dbReference type="PANTHER" id="PTHR24023:SF1095">
    <property type="entry name" value="EGF-LIKE DOMAIN-CONTAINING PROTEIN"/>
    <property type="match status" value="1"/>
</dbReference>
<dbReference type="RefSeq" id="WP_348994987.1">
    <property type="nucleotide sequence ID" value="NZ_CP157584.1"/>
</dbReference>
<dbReference type="EMBL" id="CP157584">
    <property type="protein sequence ID" value="XBO97987.1"/>
    <property type="molecule type" value="Genomic_DNA"/>
</dbReference>
<gene>
    <name evidence="5" type="ORF">ABFG95_24440</name>
</gene>
<feature type="compositionally biased region" description="Low complexity" evidence="1">
    <location>
        <begin position="356"/>
        <end position="394"/>
    </location>
</feature>
<keyword evidence="2" id="KW-1133">Transmembrane helix</keyword>
<dbReference type="AlphaFoldDB" id="A0AAU7L819"/>
<dbReference type="PROSITE" id="PS51257">
    <property type="entry name" value="PROKAR_LIPOPROTEIN"/>
    <property type="match status" value="1"/>
</dbReference>
<dbReference type="GO" id="GO:0030198">
    <property type="term" value="P:extracellular matrix organization"/>
    <property type="evidence" value="ECO:0007669"/>
    <property type="project" value="TreeGrafter"/>
</dbReference>
<dbReference type="Gene3D" id="3.10.350.10">
    <property type="entry name" value="LysM domain"/>
    <property type="match status" value="1"/>
</dbReference>
<keyword evidence="2" id="KW-0812">Transmembrane</keyword>
<evidence type="ECO:0000256" key="2">
    <source>
        <dbReference type="SAM" id="Phobius"/>
    </source>
</evidence>
<dbReference type="PANTHER" id="PTHR24023">
    <property type="entry name" value="COLLAGEN ALPHA"/>
    <property type="match status" value="1"/>
</dbReference>
<dbReference type="GO" id="GO:0005615">
    <property type="term" value="C:extracellular space"/>
    <property type="evidence" value="ECO:0007669"/>
    <property type="project" value="TreeGrafter"/>
</dbReference>
<dbReference type="InterPro" id="IPR057840">
    <property type="entry name" value="FimV_N"/>
</dbReference>
<feature type="signal peptide" evidence="3">
    <location>
        <begin position="1"/>
        <end position="35"/>
    </location>
</feature>
<keyword evidence="3" id="KW-0732">Signal</keyword>
<dbReference type="KEGG" id="achh:ABFG95_24440"/>
<proteinExistence type="predicted"/>
<feature type="region of interest" description="Disordered" evidence="1">
    <location>
        <begin position="347"/>
        <end position="394"/>
    </location>
</feature>
<dbReference type="GO" id="GO:0030020">
    <property type="term" value="F:extracellular matrix structural constituent conferring tensile strength"/>
    <property type="evidence" value="ECO:0007669"/>
    <property type="project" value="TreeGrafter"/>
</dbReference>
<evidence type="ECO:0000256" key="3">
    <source>
        <dbReference type="SAM" id="SignalP"/>
    </source>
</evidence>
<feature type="transmembrane region" description="Helical" evidence="2">
    <location>
        <begin position="584"/>
        <end position="603"/>
    </location>
</feature>